<evidence type="ECO:0000259" key="1">
    <source>
        <dbReference type="Pfam" id="PF06452"/>
    </source>
</evidence>
<dbReference type="Gene3D" id="2.60.40.1190">
    <property type="match status" value="1"/>
</dbReference>
<evidence type="ECO:0000313" key="3">
    <source>
        <dbReference type="Proteomes" id="UP000230821"/>
    </source>
</evidence>
<name>A0A2G6KK18_9BACT</name>
<dbReference type="InterPro" id="IPR017853">
    <property type="entry name" value="GH"/>
</dbReference>
<dbReference type="GO" id="GO:0030246">
    <property type="term" value="F:carbohydrate binding"/>
    <property type="evidence" value="ECO:0007669"/>
    <property type="project" value="InterPro"/>
</dbReference>
<dbReference type="GO" id="GO:0004553">
    <property type="term" value="F:hydrolase activity, hydrolyzing O-glycosyl compounds"/>
    <property type="evidence" value="ECO:0007669"/>
    <property type="project" value="InterPro"/>
</dbReference>
<protein>
    <recommendedName>
        <fullName evidence="1">Carbohydrate-binding domain-containing protein</fullName>
    </recommendedName>
</protein>
<dbReference type="GO" id="GO:0016052">
    <property type="term" value="P:carbohydrate catabolic process"/>
    <property type="evidence" value="ECO:0007669"/>
    <property type="project" value="InterPro"/>
</dbReference>
<dbReference type="Proteomes" id="UP000230821">
    <property type="component" value="Unassembled WGS sequence"/>
</dbReference>
<reference evidence="2 3" key="1">
    <citation type="submission" date="2017-10" db="EMBL/GenBank/DDBJ databases">
        <title>Novel microbial diversity and functional potential in the marine mammal oral microbiome.</title>
        <authorList>
            <person name="Dudek N.K."/>
            <person name="Sun C.L."/>
            <person name="Burstein D."/>
            <person name="Kantor R.S."/>
            <person name="Aliaga Goltsman D.S."/>
            <person name="Bik E.M."/>
            <person name="Thomas B.C."/>
            <person name="Banfield J.F."/>
            <person name="Relman D.A."/>
        </authorList>
    </citation>
    <scope>NUCLEOTIDE SEQUENCE [LARGE SCALE GENOMIC DNA]</scope>
    <source>
        <strain evidence="2">DOLJORAL78_47_16</strain>
    </source>
</reference>
<dbReference type="SUPFAM" id="SSF49344">
    <property type="entry name" value="CBD9-like"/>
    <property type="match status" value="1"/>
</dbReference>
<proteinExistence type="predicted"/>
<dbReference type="InterPro" id="IPR010502">
    <property type="entry name" value="Carb-bd_dom_fam9"/>
</dbReference>
<dbReference type="Gene3D" id="3.20.20.80">
    <property type="entry name" value="Glycosidases"/>
    <property type="match status" value="1"/>
</dbReference>
<dbReference type="EMBL" id="PDSK01000027">
    <property type="protein sequence ID" value="PIE36003.1"/>
    <property type="molecule type" value="Genomic_DNA"/>
</dbReference>
<evidence type="ECO:0000313" key="2">
    <source>
        <dbReference type="EMBL" id="PIE36003.1"/>
    </source>
</evidence>
<organism evidence="2 3">
    <name type="scientific">candidate division KSB3 bacterium</name>
    <dbReference type="NCBI Taxonomy" id="2044937"/>
    <lineage>
        <taxon>Bacteria</taxon>
        <taxon>candidate division KSB3</taxon>
    </lineage>
</organism>
<feature type="domain" description="Carbohydrate-binding" evidence="1">
    <location>
        <begin position="1108"/>
        <end position="1283"/>
    </location>
</feature>
<gene>
    <name evidence="2" type="ORF">CSA56_01680</name>
</gene>
<dbReference type="Pfam" id="PF06452">
    <property type="entry name" value="CBM9_1"/>
    <property type="match status" value="1"/>
</dbReference>
<sequence length="1286" mass="143904">MRYGIVLMMVCGIWIGWAANLPAVEGDAAEQAVAHFEEHGIYDPRKLSAGQLFASINSAYLKETDPARRENLARRLLMLKWWDLWNANAEMAPETVLIGDSLPAGFVPSENWQWSAPVPLPTRQAGASTQLHYSAPVNKVARHAVTGTFPALLPANGTLLQQVYFPRDTVPDQIWIRVETAYAGSPKIQPVSVRARWTKQAEQPFATENRPSDFWAGTFENTAETGSWRTLSVDLVDLGLCGRHRAILGIEFGVSGNEEVWFGPTTIRRPQVEIRGTQPYHIFSDSDELAFDTIIHNFSPTPQDYELEITVSGYDGAEVAHTFDTVHIASKATERKQLTIQPGEARYLVFDYQLRQHGSVVADGYSAAAIIRTNTTGRRNDSKFGMMYWDQPGKEMVDLYEKLGVKSIVLFPYLERLNLFDTGAFELMPMLWSLPDGNPKEEAKLQREMQPYCDAGYRLFSNFWETDLRVPANMFAPHMRRFFEVVKHANPAAVAGIGGMAWFNVAYVAQLLQTANAVHPFFDFIAVMCYNTPSPPEYSGLDQENAALQTMLEQHDYAQTEIWNVEWSYFENLNLDNTVWLNTGVAREQIAPYTIRHHLFGFEAGISRMIPGTNLYVGRTPLAKNYGHSMTLGRSSVTRYDLTPLPLLPAYSTMTRMLEGKRVVARLGDHLNVICQVYTAQKPDQSSEALGSAETVLALWSLFGIEDVGLALPCSTEPVTVFNMLGEKVEQHTYNGKLFLSATPEPTYVLLPDGAAEHIRSMALTTESPLLQAEPKNIRVSPGEPSKVRCRVQLTNPAETAVRGVVKLNGPDWMQILGVEVRYENSVQRDIARAMLASHLSPGQKAEQESAAVWVGGHSRAIVTFDVLLPKRIPVRAYYEQAELTRRQTLPLMAEFVTAGQKVVGRTAMLLQIDPPLHVKLRPVLHKKTDVSSPTLQIELSNHSTIPRQGNLQIKSSEVIRVEPRTANFSLAPGETQTMTCVLTGKADFPRTLRYETVDTMLQRKSDDIVLSQDLSFSLDRYHKDFGYMSSFGIGEGFVFEVLAQDQSGYETRQGRGFAFRPAVKAVNPLRIDGQLDDWGDASPVFVNPEGRLNGLTFFAKDYGGTMQWSGPDDFSAAWQMMWDNDFLYIATRVYDEHWEPQHELGPFWNGDTFSLQIDPRPSRSDASIQPVPRNLLEIHSFDIGLSQTGPHIRRKYPSLDKPAGPLEHAACAIQAMHDGLCYEIAIPWDELSPLHPEAGDWMGVSLVWNEDDGHGRETSINWFGGAGGNGLAREPRLMGDVHFVE</sequence>
<dbReference type="SUPFAM" id="SSF51445">
    <property type="entry name" value="(Trans)glycosidases"/>
    <property type="match status" value="1"/>
</dbReference>
<comment type="caution">
    <text evidence="2">The sequence shown here is derived from an EMBL/GenBank/DDBJ whole genome shotgun (WGS) entry which is preliminary data.</text>
</comment>
<accession>A0A2G6KK18</accession>